<name>A0AA51X3I6_9BACT</name>
<dbReference type="PANTHER" id="PTHR43031">
    <property type="entry name" value="FAD-DEPENDENT OXIDOREDUCTASE"/>
    <property type="match status" value="1"/>
</dbReference>
<dbReference type="PANTHER" id="PTHR43031:SF1">
    <property type="entry name" value="PYRIDINE NUCLEOTIDE-DISULPHIDE OXIDOREDUCTASE"/>
    <property type="match status" value="1"/>
</dbReference>
<keyword evidence="1" id="KW-0732">Signal</keyword>
<feature type="domain" description="Rhodanese" evidence="2">
    <location>
        <begin position="38"/>
        <end position="129"/>
    </location>
</feature>
<dbReference type="EMBL" id="CP129968">
    <property type="protein sequence ID" value="WNB16794.1"/>
    <property type="molecule type" value="Genomic_DNA"/>
</dbReference>
<feature type="chain" id="PRO_5041346519" evidence="1">
    <location>
        <begin position="23"/>
        <end position="129"/>
    </location>
</feature>
<evidence type="ECO:0000259" key="2">
    <source>
        <dbReference type="PROSITE" id="PS50206"/>
    </source>
</evidence>
<dbReference type="RefSeq" id="WP_322345647.1">
    <property type="nucleotide sequence ID" value="NZ_CP129968.2"/>
</dbReference>
<accession>A0AA51X3I6</accession>
<dbReference type="SMART" id="SM00450">
    <property type="entry name" value="RHOD"/>
    <property type="match status" value="1"/>
</dbReference>
<dbReference type="PROSITE" id="PS50206">
    <property type="entry name" value="RHODANESE_3"/>
    <property type="match status" value="1"/>
</dbReference>
<proteinExistence type="predicted"/>
<evidence type="ECO:0000256" key="1">
    <source>
        <dbReference type="SAM" id="SignalP"/>
    </source>
</evidence>
<dbReference type="Pfam" id="PF00581">
    <property type="entry name" value="Rhodanese"/>
    <property type="match status" value="1"/>
</dbReference>
<protein>
    <submittedName>
        <fullName evidence="3">Rhodanese-like domain-containing protein</fullName>
    </submittedName>
</protein>
<dbReference type="SUPFAM" id="SSF52821">
    <property type="entry name" value="Rhodanese/Cell cycle control phosphatase"/>
    <property type="match status" value="1"/>
</dbReference>
<dbReference type="Gene3D" id="3.40.250.10">
    <property type="entry name" value="Rhodanese-like domain"/>
    <property type="match status" value="1"/>
</dbReference>
<dbReference type="Proteomes" id="UP001232019">
    <property type="component" value="Chromosome"/>
</dbReference>
<dbReference type="AlphaFoldDB" id="A0AA51X3I6"/>
<reference evidence="3" key="1">
    <citation type="submission" date="2023-08" db="EMBL/GenBank/DDBJ databases">
        <title>Comparative genomics and taxonomic characterization of three novel marine species of genus Marivirga.</title>
        <authorList>
            <person name="Muhammad N."/>
            <person name="Kim S.-G."/>
        </authorList>
    </citation>
    <scope>NUCLEOTIDE SEQUENCE</scope>
    <source>
        <strain evidence="3">BKB1-2</strain>
    </source>
</reference>
<dbReference type="InterPro" id="IPR036873">
    <property type="entry name" value="Rhodanese-like_dom_sf"/>
</dbReference>
<dbReference type="InterPro" id="IPR050229">
    <property type="entry name" value="GlpE_sulfurtransferase"/>
</dbReference>
<gene>
    <name evidence="3" type="ORF">QYS47_31790</name>
</gene>
<dbReference type="PROSITE" id="PS51257">
    <property type="entry name" value="PROKAR_LIPOPROTEIN"/>
    <property type="match status" value="1"/>
</dbReference>
<feature type="signal peptide" evidence="1">
    <location>
        <begin position="1"/>
        <end position="22"/>
    </location>
</feature>
<evidence type="ECO:0000313" key="3">
    <source>
        <dbReference type="EMBL" id="WNB16794.1"/>
    </source>
</evidence>
<dbReference type="KEGG" id="marp:QYS47_31790"/>
<dbReference type="CDD" id="cd00158">
    <property type="entry name" value="RHOD"/>
    <property type="match status" value="1"/>
</dbReference>
<sequence>MKNLIYAFASLLFMVSCSQGTAQENMTVSELNKVEFNNDDDKVVLDVRTPEEYAEGNIEGSQNIDFLKTDYFTSSIEGLDKNKTYYVICRSGGRSARASDQMRAAGFKNVVNVTGGMLAWQAANLPVKK</sequence>
<dbReference type="InterPro" id="IPR001763">
    <property type="entry name" value="Rhodanese-like_dom"/>
</dbReference>
<organism evidence="3">
    <name type="scientific">Marivirga arenosa</name>
    <dbReference type="NCBI Taxonomy" id="3059076"/>
    <lineage>
        <taxon>Bacteria</taxon>
        <taxon>Pseudomonadati</taxon>
        <taxon>Bacteroidota</taxon>
        <taxon>Cytophagia</taxon>
        <taxon>Cytophagales</taxon>
        <taxon>Marivirgaceae</taxon>
        <taxon>Marivirga</taxon>
    </lineage>
</organism>